<evidence type="ECO:0000313" key="2">
    <source>
        <dbReference type="EMBL" id="GFF48178.1"/>
    </source>
</evidence>
<dbReference type="InterPro" id="IPR036291">
    <property type="entry name" value="NAD(P)-bd_dom_sf"/>
</dbReference>
<dbReference type="PANTHER" id="PTHR48079">
    <property type="entry name" value="PROTEIN YEEZ"/>
    <property type="match status" value="1"/>
</dbReference>
<reference evidence="2 5" key="2">
    <citation type="submission" date="2020-01" db="EMBL/GenBank/DDBJ databases">
        <title>Draft genome sequence of Aspergillus udagawae IFM 46972.</title>
        <authorList>
            <person name="Takahashi H."/>
            <person name="Yaguchi T."/>
        </authorList>
    </citation>
    <scope>NUCLEOTIDE SEQUENCE [LARGE SCALE GENOMIC DNA]</scope>
    <source>
        <strain evidence="2 5">IFM 46972</strain>
    </source>
</reference>
<dbReference type="GeneID" id="66989333"/>
<dbReference type="InterPro" id="IPR001509">
    <property type="entry name" value="Epimerase_deHydtase"/>
</dbReference>
<evidence type="ECO:0000313" key="5">
    <source>
        <dbReference type="Proteomes" id="UP000465221"/>
    </source>
</evidence>
<evidence type="ECO:0000313" key="3">
    <source>
        <dbReference type="EMBL" id="GIC94528.1"/>
    </source>
</evidence>
<dbReference type="PANTHER" id="PTHR48079:SF3">
    <property type="entry name" value="NAD-DEPENDENT EPIMERASE_DEHYDRATASE DOMAIN-CONTAINING PROTEIN"/>
    <property type="match status" value="1"/>
</dbReference>
<dbReference type="EMBL" id="BBXM02000010">
    <property type="protein sequence ID" value="GIC94528.1"/>
    <property type="molecule type" value="Genomic_DNA"/>
</dbReference>
<sequence>MSKILILGATGYLGKHVAHGLVQSGQHTVYGVARSQERAVQLARQEIIPVLCSNPVEDPEPYLSVIRSENIDIVVDVSGANQGSYSFLHNVMLIGQERQKEYGRHGVKGPKLGFIYCSGTWVHGSSSRAVNDLSVVDLAPSPAPELVAWRLDLEKQILNATEVLDVMILRPALIYGRELTIWSSFVTPLLNAARDGAKTPIEIPLDADARPGLVHVDDVARAFRCAIAKLPCVSGTGAYPVFDLVTSQEGMREIFESMAICWGFKGTVTLKGAGGDKFANAMSTTFRGSSARAEQLLGWRPRRLGGFVKDMNVYAAAFAAQ</sequence>
<evidence type="ECO:0000259" key="1">
    <source>
        <dbReference type="Pfam" id="PF01370"/>
    </source>
</evidence>
<name>A0A8E0V4A2_9EURO</name>
<accession>A0A8E0V4A2</accession>
<dbReference type="EMBL" id="BLKC01000072">
    <property type="protein sequence ID" value="GFF48178.1"/>
    <property type="molecule type" value="Genomic_DNA"/>
</dbReference>
<dbReference type="AlphaFoldDB" id="A0A8E0V4A2"/>
<organism evidence="3 4">
    <name type="scientific">Aspergillus udagawae</name>
    <dbReference type="NCBI Taxonomy" id="91492"/>
    <lineage>
        <taxon>Eukaryota</taxon>
        <taxon>Fungi</taxon>
        <taxon>Dikarya</taxon>
        <taxon>Ascomycota</taxon>
        <taxon>Pezizomycotina</taxon>
        <taxon>Eurotiomycetes</taxon>
        <taxon>Eurotiomycetidae</taxon>
        <taxon>Eurotiales</taxon>
        <taxon>Aspergillaceae</taxon>
        <taxon>Aspergillus</taxon>
        <taxon>Aspergillus subgen. Fumigati</taxon>
    </lineage>
</organism>
<reference evidence="3" key="1">
    <citation type="journal article" date="2015" name="Genome Announc.">
        <title>Draft Genome Sequence of the Pathogenic Filamentous Fungus Aspergillus udagawae Strain IFM 46973T.</title>
        <authorList>
            <person name="Kusuya Y."/>
            <person name="Takahashi-Nakaguchi A."/>
            <person name="Takahashi H."/>
            <person name="Yaguchi T."/>
        </authorList>
    </citation>
    <scope>NUCLEOTIDE SEQUENCE</scope>
    <source>
        <strain evidence="3">IFM 46973</strain>
    </source>
</reference>
<dbReference type="RefSeq" id="XP_043151794.1">
    <property type="nucleotide sequence ID" value="XM_043295859.1"/>
</dbReference>
<dbReference type="SUPFAM" id="SSF51735">
    <property type="entry name" value="NAD(P)-binding Rossmann-fold domains"/>
    <property type="match status" value="1"/>
</dbReference>
<gene>
    <name evidence="3" type="ORF">Aud_001857</name>
    <name evidence="2" type="ORF">IFM46972_08486</name>
</gene>
<dbReference type="Gene3D" id="3.40.50.720">
    <property type="entry name" value="NAD(P)-binding Rossmann-like Domain"/>
    <property type="match status" value="1"/>
</dbReference>
<reference evidence="3" key="3">
    <citation type="submission" date="2021-01" db="EMBL/GenBank/DDBJ databases">
        <title>Pan-genome distribution and transcriptional activeness of fungal secondary metabolism genes in Aspergillus section Fumigati.</title>
        <authorList>
            <person name="Takahashi H."/>
            <person name="Umemura M."/>
            <person name="Ninomiya A."/>
            <person name="Kusuya Y."/>
            <person name="Urayama S."/>
            <person name="Shimizu M."/>
            <person name="Watanabe A."/>
            <person name="Kamei K."/>
            <person name="Yaguchi T."/>
            <person name="Hagiwara D."/>
        </authorList>
    </citation>
    <scope>NUCLEOTIDE SEQUENCE</scope>
    <source>
        <strain evidence="3">IFM 46973</strain>
    </source>
</reference>
<dbReference type="GO" id="GO:0005737">
    <property type="term" value="C:cytoplasm"/>
    <property type="evidence" value="ECO:0007669"/>
    <property type="project" value="TreeGrafter"/>
</dbReference>
<protein>
    <recommendedName>
        <fullName evidence="1">NAD-dependent epimerase/dehydratase domain-containing protein</fullName>
    </recommendedName>
</protein>
<comment type="caution">
    <text evidence="3">The sequence shown here is derived from an EMBL/GenBank/DDBJ whole genome shotgun (WGS) entry which is preliminary data.</text>
</comment>
<proteinExistence type="predicted"/>
<dbReference type="Pfam" id="PF01370">
    <property type="entry name" value="Epimerase"/>
    <property type="match status" value="1"/>
</dbReference>
<dbReference type="InterPro" id="IPR051783">
    <property type="entry name" value="NAD(P)-dependent_oxidoreduct"/>
</dbReference>
<dbReference type="Proteomes" id="UP000465221">
    <property type="component" value="Unassembled WGS sequence"/>
</dbReference>
<dbReference type="GO" id="GO:0004029">
    <property type="term" value="F:aldehyde dehydrogenase (NAD+) activity"/>
    <property type="evidence" value="ECO:0007669"/>
    <property type="project" value="TreeGrafter"/>
</dbReference>
<evidence type="ECO:0000313" key="4">
    <source>
        <dbReference type="Proteomes" id="UP000036893"/>
    </source>
</evidence>
<feature type="domain" description="NAD-dependent epimerase/dehydratase" evidence="1">
    <location>
        <begin position="4"/>
        <end position="229"/>
    </location>
</feature>
<dbReference type="Proteomes" id="UP000036893">
    <property type="component" value="Unassembled WGS sequence"/>
</dbReference>